<dbReference type="Pfam" id="PF00005">
    <property type="entry name" value="ABC_tran"/>
    <property type="match status" value="1"/>
</dbReference>
<evidence type="ECO:0000256" key="6">
    <source>
        <dbReference type="ARBA" id="ARBA00023136"/>
    </source>
</evidence>
<dbReference type="EMBL" id="BONE01000112">
    <property type="protein sequence ID" value="GIF77993.1"/>
    <property type="molecule type" value="Genomic_DNA"/>
</dbReference>
<feature type="transmembrane region" description="Helical" evidence="7">
    <location>
        <begin position="81"/>
        <end position="105"/>
    </location>
</feature>
<evidence type="ECO:0000256" key="4">
    <source>
        <dbReference type="ARBA" id="ARBA00022840"/>
    </source>
</evidence>
<dbReference type="InterPro" id="IPR036640">
    <property type="entry name" value="ABC1_TM_sf"/>
</dbReference>
<evidence type="ECO:0000256" key="2">
    <source>
        <dbReference type="ARBA" id="ARBA00022692"/>
    </source>
</evidence>
<accession>A0ABQ4D406</accession>
<reference evidence="10 11" key="1">
    <citation type="submission" date="2021-01" db="EMBL/GenBank/DDBJ databases">
        <title>Whole genome shotgun sequence of Asanoa siamensis NBRC 107932.</title>
        <authorList>
            <person name="Komaki H."/>
            <person name="Tamura T."/>
        </authorList>
    </citation>
    <scope>NUCLEOTIDE SEQUENCE [LARGE SCALE GENOMIC DNA]</scope>
    <source>
        <strain evidence="10 11">NBRC 107932</strain>
    </source>
</reference>
<dbReference type="SUPFAM" id="SSF52540">
    <property type="entry name" value="P-loop containing nucleoside triphosphate hydrolases"/>
    <property type="match status" value="1"/>
</dbReference>
<gene>
    <name evidence="10" type="ORF">Asi02nite_75110</name>
</gene>
<dbReference type="InterPro" id="IPR017871">
    <property type="entry name" value="ABC_transporter-like_CS"/>
</dbReference>
<dbReference type="InterPro" id="IPR011527">
    <property type="entry name" value="ABC1_TM_dom"/>
</dbReference>
<feature type="domain" description="ABC transmembrane type-1" evidence="9">
    <location>
        <begin position="45"/>
        <end position="330"/>
    </location>
</feature>
<dbReference type="Gene3D" id="3.40.50.300">
    <property type="entry name" value="P-loop containing nucleotide triphosphate hydrolases"/>
    <property type="match status" value="1"/>
</dbReference>
<keyword evidence="2 7" id="KW-0812">Transmembrane</keyword>
<dbReference type="SMART" id="SM00382">
    <property type="entry name" value="AAA"/>
    <property type="match status" value="1"/>
</dbReference>
<dbReference type="PANTHER" id="PTHR43394">
    <property type="entry name" value="ATP-DEPENDENT PERMEASE MDL1, MITOCHONDRIAL"/>
    <property type="match status" value="1"/>
</dbReference>
<dbReference type="Pfam" id="PF00664">
    <property type="entry name" value="ABC_membrane"/>
    <property type="match status" value="1"/>
</dbReference>
<comment type="subcellular location">
    <subcellularLocation>
        <location evidence="1">Cell membrane</location>
        <topology evidence="1">Multi-pass membrane protein</topology>
    </subcellularLocation>
</comment>
<evidence type="ECO:0000313" key="11">
    <source>
        <dbReference type="Proteomes" id="UP000604117"/>
    </source>
</evidence>
<dbReference type="RefSeq" id="WP_373312414.1">
    <property type="nucleotide sequence ID" value="NZ_BONE01000112.1"/>
</dbReference>
<dbReference type="GO" id="GO:0005524">
    <property type="term" value="F:ATP binding"/>
    <property type="evidence" value="ECO:0007669"/>
    <property type="project" value="UniProtKB-KW"/>
</dbReference>
<protein>
    <submittedName>
        <fullName evidence="10">Multidrug ABC transporter ATP-binding protein</fullName>
    </submittedName>
</protein>
<comment type="caution">
    <text evidence="10">The sequence shown here is derived from an EMBL/GenBank/DDBJ whole genome shotgun (WGS) entry which is preliminary data.</text>
</comment>
<keyword evidence="6 7" id="KW-0472">Membrane</keyword>
<keyword evidence="11" id="KW-1185">Reference proteome</keyword>
<evidence type="ECO:0000259" key="8">
    <source>
        <dbReference type="PROSITE" id="PS50893"/>
    </source>
</evidence>
<dbReference type="Proteomes" id="UP000604117">
    <property type="component" value="Unassembled WGS sequence"/>
</dbReference>
<organism evidence="10 11">
    <name type="scientific">Asanoa siamensis</name>
    <dbReference type="NCBI Taxonomy" id="926357"/>
    <lineage>
        <taxon>Bacteria</taxon>
        <taxon>Bacillati</taxon>
        <taxon>Actinomycetota</taxon>
        <taxon>Actinomycetes</taxon>
        <taxon>Micromonosporales</taxon>
        <taxon>Micromonosporaceae</taxon>
        <taxon>Asanoa</taxon>
    </lineage>
</organism>
<dbReference type="PROSITE" id="PS50929">
    <property type="entry name" value="ABC_TM1F"/>
    <property type="match status" value="1"/>
</dbReference>
<keyword evidence="4 10" id="KW-0067">ATP-binding</keyword>
<feature type="domain" description="ABC transporter" evidence="8">
    <location>
        <begin position="365"/>
        <end position="598"/>
    </location>
</feature>
<dbReference type="InterPro" id="IPR039421">
    <property type="entry name" value="Type_1_exporter"/>
</dbReference>
<evidence type="ECO:0000256" key="5">
    <source>
        <dbReference type="ARBA" id="ARBA00022989"/>
    </source>
</evidence>
<evidence type="ECO:0000313" key="10">
    <source>
        <dbReference type="EMBL" id="GIF77993.1"/>
    </source>
</evidence>
<dbReference type="PROSITE" id="PS50893">
    <property type="entry name" value="ABC_TRANSPORTER_2"/>
    <property type="match status" value="1"/>
</dbReference>
<dbReference type="InterPro" id="IPR027417">
    <property type="entry name" value="P-loop_NTPase"/>
</dbReference>
<evidence type="ECO:0000256" key="7">
    <source>
        <dbReference type="SAM" id="Phobius"/>
    </source>
</evidence>
<proteinExistence type="predicted"/>
<feature type="transmembrane region" description="Helical" evidence="7">
    <location>
        <begin position="158"/>
        <end position="177"/>
    </location>
</feature>
<keyword evidence="3" id="KW-0547">Nucleotide-binding</keyword>
<feature type="transmembrane region" description="Helical" evidence="7">
    <location>
        <begin position="183"/>
        <end position="202"/>
    </location>
</feature>
<name>A0ABQ4D406_9ACTN</name>
<dbReference type="Gene3D" id="1.20.1560.10">
    <property type="entry name" value="ABC transporter type 1, transmembrane domain"/>
    <property type="match status" value="1"/>
</dbReference>
<sequence>MTTTATAPARTRTAVPAELSDAPESTWATIKRGLALSPELRTGLAATLFFAIVSMLGRAAVPVAIQQGIDKGIAGPGGLDVGFVGSVVAITAGVLAITTLCGYLMMRRLFTVSETALANVRVRTFRHIHDLSMLHQQSERRGSLVSRVTSDIDQITQFLQWGGVILIISAGQVVVTASVMAYYSWQLTLVVLAAFAPAVFVIRAFQKRLAGAYGLVRTRMGALLAAVSESVVGAPVIRAYGVSERTRARLNTAIDDHRTAQMRALRTSVTGFSSGEIAAGLATAAVVVVGVQLGIGGTLTVGQLTAYLFLVTLFIQPVQIATEVLNEAQNAVAGWRRVLDVLDVEPDVADPGEQGVELPPGPIDIRFQDVSFTYGGPIVLDDVDLDIPAKTRVAVVGETGSGKTTFAKLLTRLMDPTTGEVRLSGVPLDRVRFDSLRSRVVMVPQDGFLFDATVAENVRFARPDLTDGDLELAFTELGLIDWVESLPGGLATRVGERGEALSVGERQLVALARAYVADPDLLVLDEATSAVDPATEVRLQRTLDAVTRGRTTVAIAHRLSTAQAADEVIVVDQGRVVQRGPHDELVRETGSVYAKLYASWLEQTR</sequence>
<evidence type="ECO:0000256" key="1">
    <source>
        <dbReference type="ARBA" id="ARBA00004651"/>
    </source>
</evidence>
<dbReference type="PANTHER" id="PTHR43394:SF1">
    <property type="entry name" value="ATP-BINDING CASSETTE SUB-FAMILY B MEMBER 10, MITOCHONDRIAL"/>
    <property type="match status" value="1"/>
</dbReference>
<evidence type="ECO:0000256" key="3">
    <source>
        <dbReference type="ARBA" id="ARBA00022741"/>
    </source>
</evidence>
<dbReference type="PROSITE" id="PS00211">
    <property type="entry name" value="ABC_TRANSPORTER_1"/>
    <property type="match status" value="1"/>
</dbReference>
<dbReference type="InterPro" id="IPR003593">
    <property type="entry name" value="AAA+_ATPase"/>
</dbReference>
<evidence type="ECO:0000259" key="9">
    <source>
        <dbReference type="PROSITE" id="PS50929"/>
    </source>
</evidence>
<dbReference type="CDD" id="cd07346">
    <property type="entry name" value="ABC_6TM_exporters"/>
    <property type="match status" value="1"/>
</dbReference>
<keyword evidence="5 7" id="KW-1133">Transmembrane helix</keyword>
<dbReference type="InterPro" id="IPR003439">
    <property type="entry name" value="ABC_transporter-like_ATP-bd"/>
</dbReference>
<feature type="transmembrane region" description="Helical" evidence="7">
    <location>
        <begin position="40"/>
        <end position="61"/>
    </location>
</feature>
<dbReference type="SUPFAM" id="SSF90123">
    <property type="entry name" value="ABC transporter transmembrane region"/>
    <property type="match status" value="1"/>
</dbReference>